<dbReference type="EMBL" id="MLQL01000032">
    <property type="protein sequence ID" value="OQE15362.1"/>
    <property type="molecule type" value="Genomic_DNA"/>
</dbReference>
<comment type="caution">
    <text evidence="1">The sequence shown here is derived from an EMBL/GenBank/DDBJ whole genome shotgun (WGS) entry which is preliminary data.</text>
</comment>
<gene>
    <name evidence="1" type="ORF">PENFLA_c032G03825</name>
</gene>
<evidence type="ECO:0000313" key="2">
    <source>
        <dbReference type="Proteomes" id="UP000191342"/>
    </source>
</evidence>
<name>A0A1V6SMS0_9EURO</name>
<dbReference type="Proteomes" id="UP000191342">
    <property type="component" value="Unassembled WGS sequence"/>
</dbReference>
<reference evidence="2" key="1">
    <citation type="journal article" date="2017" name="Nat. Microbiol.">
        <title>Global analysis of biosynthetic gene clusters reveals vast potential of secondary metabolite production in Penicillium species.</title>
        <authorList>
            <person name="Nielsen J.C."/>
            <person name="Grijseels S."/>
            <person name="Prigent S."/>
            <person name="Ji B."/>
            <person name="Dainat J."/>
            <person name="Nielsen K.F."/>
            <person name="Frisvad J.C."/>
            <person name="Workman M."/>
            <person name="Nielsen J."/>
        </authorList>
    </citation>
    <scope>NUCLEOTIDE SEQUENCE [LARGE SCALE GENOMIC DNA]</scope>
    <source>
        <strain evidence="2">IBT 14082</strain>
    </source>
</reference>
<sequence length="18" mass="2231">MADPKYRNYTECTRRGRN</sequence>
<protein>
    <submittedName>
        <fullName evidence="1">Uncharacterized protein</fullName>
    </submittedName>
</protein>
<evidence type="ECO:0000313" key="1">
    <source>
        <dbReference type="EMBL" id="OQE15362.1"/>
    </source>
</evidence>
<proteinExistence type="predicted"/>
<keyword evidence="2" id="KW-1185">Reference proteome</keyword>
<dbReference type="AlphaFoldDB" id="A0A1V6SMS0"/>
<accession>A0A1V6SMS0</accession>
<organism evidence="1 2">
    <name type="scientific">Penicillium flavigenum</name>
    <dbReference type="NCBI Taxonomy" id="254877"/>
    <lineage>
        <taxon>Eukaryota</taxon>
        <taxon>Fungi</taxon>
        <taxon>Dikarya</taxon>
        <taxon>Ascomycota</taxon>
        <taxon>Pezizomycotina</taxon>
        <taxon>Eurotiomycetes</taxon>
        <taxon>Eurotiomycetidae</taxon>
        <taxon>Eurotiales</taxon>
        <taxon>Aspergillaceae</taxon>
        <taxon>Penicillium</taxon>
    </lineage>
</organism>